<dbReference type="Pfam" id="PF02906">
    <property type="entry name" value="Fe_hyd_lg_C"/>
    <property type="match status" value="1"/>
</dbReference>
<dbReference type="GO" id="GO:0051536">
    <property type="term" value="F:iron-sulfur cluster binding"/>
    <property type="evidence" value="ECO:0007669"/>
    <property type="project" value="UniProtKB-KW"/>
</dbReference>
<reference evidence="6" key="1">
    <citation type="submission" date="2020-10" db="EMBL/GenBank/DDBJ databases">
        <authorList>
            <person name="Gilroy R."/>
        </authorList>
    </citation>
    <scope>NUCLEOTIDE SEQUENCE</scope>
    <source>
        <strain evidence="6">CHK195-12923</strain>
    </source>
</reference>
<dbReference type="GO" id="GO:0046872">
    <property type="term" value="F:metal ion binding"/>
    <property type="evidence" value="ECO:0007669"/>
    <property type="project" value="UniProtKB-KW"/>
</dbReference>
<accession>A0A9D1SJ13</accession>
<feature type="domain" description="4Fe-4S ferredoxin-type" evidence="5">
    <location>
        <begin position="141"/>
        <end position="170"/>
    </location>
</feature>
<dbReference type="SUPFAM" id="SSF53920">
    <property type="entry name" value="Fe-only hydrogenase"/>
    <property type="match status" value="1"/>
</dbReference>
<dbReference type="Gene3D" id="3.30.70.20">
    <property type="match status" value="2"/>
</dbReference>
<organism evidence="6 7">
    <name type="scientific">Candidatus Coproplasma excrementigallinarum</name>
    <dbReference type="NCBI Taxonomy" id="2840747"/>
    <lineage>
        <taxon>Bacteria</taxon>
        <taxon>Bacillati</taxon>
        <taxon>Bacillota</taxon>
        <taxon>Clostridia</taxon>
        <taxon>Eubacteriales</taxon>
        <taxon>Candidatus Coproplasma</taxon>
    </lineage>
</organism>
<proteinExistence type="predicted"/>
<dbReference type="InterPro" id="IPR009016">
    <property type="entry name" value="Fe_hydrogenase"/>
</dbReference>
<dbReference type="PROSITE" id="PS00198">
    <property type="entry name" value="4FE4S_FER_1"/>
    <property type="match status" value="1"/>
</dbReference>
<feature type="compositionally biased region" description="Basic and acidic residues" evidence="4">
    <location>
        <begin position="483"/>
        <end position="501"/>
    </location>
</feature>
<comment type="caution">
    <text evidence="6">The sequence shown here is derived from an EMBL/GenBank/DDBJ whole genome shotgun (WGS) entry which is preliminary data.</text>
</comment>
<evidence type="ECO:0000259" key="5">
    <source>
        <dbReference type="PROSITE" id="PS51379"/>
    </source>
</evidence>
<dbReference type="Proteomes" id="UP000824110">
    <property type="component" value="Unassembled WGS sequence"/>
</dbReference>
<feature type="region of interest" description="Disordered" evidence="4">
    <location>
        <begin position="481"/>
        <end position="511"/>
    </location>
</feature>
<feature type="domain" description="4Fe-4S ferredoxin-type" evidence="5">
    <location>
        <begin position="110"/>
        <end position="140"/>
    </location>
</feature>
<dbReference type="EMBL" id="DVNE01000021">
    <property type="protein sequence ID" value="HIU61432.1"/>
    <property type="molecule type" value="Genomic_DNA"/>
</dbReference>
<evidence type="ECO:0000313" key="6">
    <source>
        <dbReference type="EMBL" id="HIU61432.1"/>
    </source>
</evidence>
<name>A0A9D1SJ13_9FIRM</name>
<dbReference type="InterPro" id="IPR017896">
    <property type="entry name" value="4Fe4S_Fe-S-bd"/>
</dbReference>
<dbReference type="AlphaFoldDB" id="A0A9D1SJ13"/>
<evidence type="ECO:0000313" key="7">
    <source>
        <dbReference type="Proteomes" id="UP000824110"/>
    </source>
</evidence>
<keyword evidence="3" id="KW-0411">Iron-sulfur</keyword>
<reference evidence="6" key="2">
    <citation type="journal article" date="2021" name="PeerJ">
        <title>Extensive microbial diversity within the chicken gut microbiome revealed by metagenomics and culture.</title>
        <authorList>
            <person name="Gilroy R."/>
            <person name="Ravi A."/>
            <person name="Getino M."/>
            <person name="Pursley I."/>
            <person name="Horton D.L."/>
            <person name="Alikhan N.F."/>
            <person name="Baker D."/>
            <person name="Gharbi K."/>
            <person name="Hall N."/>
            <person name="Watson M."/>
            <person name="Adriaenssens E.M."/>
            <person name="Foster-Nyarko E."/>
            <person name="Jarju S."/>
            <person name="Secka A."/>
            <person name="Antonio M."/>
            <person name="Oren A."/>
            <person name="Chaudhuri R.R."/>
            <person name="La Ragione R."/>
            <person name="Hildebrand F."/>
            <person name="Pallen M.J."/>
        </authorList>
    </citation>
    <scope>NUCLEOTIDE SEQUENCE</scope>
    <source>
        <strain evidence="6">CHK195-12923</strain>
    </source>
</reference>
<dbReference type="PROSITE" id="PS51379">
    <property type="entry name" value="4FE4S_FER_2"/>
    <property type="match status" value="3"/>
</dbReference>
<sequence length="511" mass="55729">MKSQSVVTDLRRKVFAEVAKVAYKSEAVASDIEAIPYIITPDEEPKYRENIYRERQIAAERVRLAMGLSLRPANKPVHITEGLDASNIADKYYEPPLMQVIPSACDKCPDNEYVVSDQCRNCLSHACIKACPRNAISIVNGRSFIDQSKCIRCGRCKAACPYDAVAHHIRPCASACGIKCIGTDEFGRAKIDNEKCVACGQCMAACPFGAIADKSQIFQLIQAIKKGDKVVAAVAPAIVGQFGPKVTPGKTKTALLKLGFKDIYEVAYGADMGCITEAHHYVNSIATGKLPFLFTSCCPAWVELTRRQFPDLAPEISQELTPMVATARHIKEKDPEARVVFIGPCAAKKLEASRTYIRSYVDFVITFEELVGMFDALDINPEELEESHIEFTATGAGRGYAVAGGVANAIEKCIDEYYPGTEVKIQHAEGLAECKKMLMLCKAGKLNGYMIEGMGCPGGCVAGVGTLIPVERAKVSVEQMVKSSEHPVPEKKLEEEGERLTRMSPPKAPTE</sequence>
<evidence type="ECO:0000256" key="3">
    <source>
        <dbReference type="ARBA" id="ARBA00023014"/>
    </source>
</evidence>
<evidence type="ECO:0000256" key="1">
    <source>
        <dbReference type="ARBA" id="ARBA00022723"/>
    </source>
</evidence>
<feature type="domain" description="4Fe-4S ferredoxin-type" evidence="5">
    <location>
        <begin position="187"/>
        <end position="216"/>
    </location>
</feature>
<dbReference type="InterPro" id="IPR050340">
    <property type="entry name" value="Cytosolic_Fe-S_CAF"/>
</dbReference>
<protein>
    <submittedName>
        <fullName evidence="6">4Fe-4S dicluster domain-containing protein</fullName>
    </submittedName>
</protein>
<dbReference type="Gene3D" id="3.40.950.10">
    <property type="entry name" value="Fe-only Hydrogenase (Larger Subunit), Chain L, domain 3"/>
    <property type="match status" value="1"/>
</dbReference>
<gene>
    <name evidence="6" type="ORF">IAB69_02150</name>
</gene>
<dbReference type="NCBIfam" id="TIGR04105">
    <property type="entry name" value="FeFe_hydrog_B1"/>
    <property type="match status" value="1"/>
</dbReference>
<dbReference type="InterPro" id="IPR017900">
    <property type="entry name" value="4Fe4S_Fe_S_CS"/>
</dbReference>
<dbReference type="InterPro" id="IPR027631">
    <property type="entry name" value="Mono_FeFe_hydrog"/>
</dbReference>
<keyword evidence="1" id="KW-0479">Metal-binding</keyword>
<evidence type="ECO:0000256" key="4">
    <source>
        <dbReference type="SAM" id="MobiDB-lite"/>
    </source>
</evidence>
<dbReference type="PANTHER" id="PTHR11615">
    <property type="entry name" value="NITRATE, FORMATE, IRON DEHYDROGENASE"/>
    <property type="match status" value="1"/>
</dbReference>
<evidence type="ECO:0000256" key="2">
    <source>
        <dbReference type="ARBA" id="ARBA00023004"/>
    </source>
</evidence>
<dbReference type="Pfam" id="PF00037">
    <property type="entry name" value="Fer4"/>
    <property type="match status" value="2"/>
</dbReference>
<dbReference type="InterPro" id="IPR004108">
    <property type="entry name" value="Fe_hydrogenase_lsu_C"/>
</dbReference>
<dbReference type="SUPFAM" id="SSF54862">
    <property type="entry name" value="4Fe-4S ferredoxins"/>
    <property type="match status" value="1"/>
</dbReference>
<keyword evidence="2" id="KW-0408">Iron</keyword>